<dbReference type="EMBL" id="JYDL01000285">
    <property type="protein sequence ID" value="KRX12712.1"/>
    <property type="molecule type" value="Genomic_DNA"/>
</dbReference>
<dbReference type="AlphaFoldDB" id="A0A0V0REQ2"/>
<sequence>MNHYVLYSILTSKLYLPTPNLPLSTQLYLTHSVPDATYPCAVRWCDKDKHQELWETQFESGIGYDLTEILSLY</sequence>
<protein>
    <submittedName>
        <fullName evidence="1">Uncharacterized protein</fullName>
    </submittedName>
</protein>
<keyword evidence="2" id="KW-1185">Reference proteome</keyword>
<evidence type="ECO:0000313" key="2">
    <source>
        <dbReference type="Proteomes" id="UP000054630"/>
    </source>
</evidence>
<organism evidence="1 2">
    <name type="scientific">Trichinella nelsoni</name>
    <dbReference type="NCBI Taxonomy" id="6336"/>
    <lineage>
        <taxon>Eukaryota</taxon>
        <taxon>Metazoa</taxon>
        <taxon>Ecdysozoa</taxon>
        <taxon>Nematoda</taxon>
        <taxon>Enoplea</taxon>
        <taxon>Dorylaimia</taxon>
        <taxon>Trichinellida</taxon>
        <taxon>Trichinellidae</taxon>
        <taxon>Trichinella</taxon>
    </lineage>
</organism>
<comment type="caution">
    <text evidence="1">The sequence shown here is derived from an EMBL/GenBank/DDBJ whole genome shotgun (WGS) entry which is preliminary data.</text>
</comment>
<accession>A0A0V0REQ2</accession>
<dbReference type="Proteomes" id="UP000054630">
    <property type="component" value="Unassembled WGS sequence"/>
</dbReference>
<reference evidence="1 2" key="1">
    <citation type="submission" date="2015-01" db="EMBL/GenBank/DDBJ databases">
        <title>Evolution of Trichinella species and genotypes.</title>
        <authorList>
            <person name="Korhonen P.K."/>
            <person name="Edoardo P."/>
            <person name="Giuseppe L.R."/>
            <person name="Gasser R.B."/>
        </authorList>
    </citation>
    <scope>NUCLEOTIDE SEQUENCE [LARGE SCALE GENOMIC DNA]</scope>
    <source>
        <strain evidence="1">ISS37</strain>
    </source>
</reference>
<gene>
    <name evidence="1" type="ORF">T07_15258</name>
</gene>
<proteinExistence type="predicted"/>
<name>A0A0V0REQ2_9BILA</name>
<evidence type="ECO:0000313" key="1">
    <source>
        <dbReference type="EMBL" id="KRX12712.1"/>
    </source>
</evidence>